<gene>
    <name evidence="1" type="primary">BQ5605_C001g00033</name>
    <name evidence="1" type="ORF">BQ5605_C001G00033</name>
</gene>
<protein>
    <submittedName>
        <fullName evidence="1">BQ5605_C001g00033 protein</fullName>
    </submittedName>
</protein>
<evidence type="ECO:0000313" key="2">
    <source>
        <dbReference type="Proteomes" id="UP000249464"/>
    </source>
</evidence>
<dbReference type="Proteomes" id="UP000249464">
    <property type="component" value="Unassembled WGS sequence"/>
</dbReference>
<dbReference type="EMBL" id="FQNC01000043">
    <property type="protein sequence ID" value="SGY43552.1"/>
    <property type="molecule type" value="Genomic_DNA"/>
</dbReference>
<name>A0A2X0M227_9BASI</name>
<dbReference type="AlphaFoldDB" id="A0A2X0M227"/>
<sequence>MPLSTSATPTTPSAAVTDWQLSAIEVLTESGLMLAHSSALLFKPPAKLRGWRGLIAQCRQMTDTPGHLHNHEHGDRVDRDLSESPRPGRYIYKATDTNHSLPFHIRNMFHWCVKFLSKAIVVSAQKSVDFLEDLLADDPTEASFKKGVQKRIGS</sequence>
<keyword evidence="2" id="KW-1185">Reference proteome</keyword>
<proteinExistence type="predicted"/>
<evidence type="ECO:0000313" key="1">
    <source>
        <dbReference type="EMBL" id="SGY43552.1"/>
    </source>
</evidence>
<organism evidence="1 2">
    <name type="scientific">Microbotryum silenes-dioicae</name>
    <dbReference type="NCBI Taxonomy" id="796604"/>
    <lineage>
        <taxon>Eukaryota</taxon>
        <taxon>Fungi</taxon>
        <taxon>Dikarya</taxon>
        <taxon>Basidiomycota</taxon>
        <taxon>Pucciniomycotina</taxon>
        <taxon>Microbotryomycetes</taxon>
        <taxon>Microbotryales</taxon>
        <taxon>Microbotryaceae</taxon>
        <taxon>Microbotryum</taxon>
    </lineage>
</organism>
<reference evidence="1 2" key="1">
    <citation type="submission" date="2016-11" db="EMBL/GenBank/DDBJ databases">
        <authorList>
            <person name="Jaros S."/>
            <person name="Januszkiewicz K."/>
            <person name="Wedrychowicz H."/>
        </authorList>
    </citation>
    <scope>NUCLEOTIDE SEQUENCE [LARGE SCALE GENOMIC DNA]</scope>
</reference>
<accession>A0A2X0M227</accession>